<sequence>METESGKKQHHFVLVHGVCHGAWCWYKVATLLSSAGHRVTALDMAACGASPGRAEEVPSFEEYSRPLLAAVAGLAPEEKAVLVGHSFGGLSLALAMEQCPDRVAVVVFVSALMPAAGKPMAFVFEQLSQEEQPADRYMDCKFETSVAGDPQHPVETFRFGPQYLKQRLYQLSPPEDLTLAMAMVRPSQRFRDDTTMNGNVLTAERYGAVRRVCVVARDDASVPAGFRGRMASLNPGTEVRGLQGADHMPMFSKPRELSELLMEIADKYI</sequence>
<dbReference type="InterPro" id="IPR029058">
    <property type="entry name" value="AB_hydrolase_fold"/>
</dbReference>
<proteinExistence type="predicted"/>
<dbReference type="Pfam" id="PF12697">
    <property type="entry name" value="Abhydrolase_6"/>
    <property type="match status" value="1"/>
</dbReference>
<accession>A0A811NN28</accession>
<protein>
    <recommendedName>
        <fullName evidence="1">AB hydrolase-1 domain-containing protein</fullName>
    </recommendedName>
</protein>
<dbReference type="InterPro" id="IPR045889">
    <property type="entry name" value="MES/HNL"/>
</dbReference>
<reference evidence="2" key="1">
    <citation type="submission" date="2020-10" db="EMBL/GenBank/DDBJ databases">
        <authorList>
            <person name="Han B."/>
            <person name="Lu T."/>
            <person name="Zhao Q."/>
            <person name="Huang X."/>
            <person name="Zhao Y."/>
        </authorList>
    </citation>
    <scope>NUCLEOTIDE SEQUENCE</scope>
</reference>
<dbReference type="InterPro" id="IPR000073">
    <property type="entry name" value="AB_hydrolase_1"/>
</dbReference>
<feature type="domain" description="AB hydrolase-1" evidence="1">
    <location>
        <begin position="12"/>
        <end position="259"/>
    </location>
</feature>
<name>A0A811NN28_9POAL</name>
<evidence type="ECO:0000313" key="3">
    <source>
        <dbReference type="Proteomes" id="UP000604825"/>
    </source>
</evidence>
<dbReference type="GO" id="GO:0009696">
    <property type="term" value="P:salicylic acid metabolic process"/>
    <property type="evidence" value="ECO:0007669"/>
    <property type="project" value="TreeGrafter"/>
</dbReference>
<dbReference type="PANTHER" id="PTHR10992:SF1079">
    <property type="entry name" value="ESTERASE PIR7A"/>
    <property type="match status" value="1"/>
</dbReference>
<dbReference type="Proteomes" id="UP000604825">
    <property type="component" value="Unassembled WGS sequence"/>
</dbReference>
<dbReference type="SUPFAM" id="SSF53474">
    <property type="entry name" value="alpha/beta-Hydrolases"/>
    <property type="match status" value="1"/>
</dbReference>
<evidence type="ECO:0000313" key="2">
    <source>
        <dbReference type="EMBL" id="CAD6228322.1"/>
    </source>
</evidence>
<dbReference type="FunFam" id="3.40.50.1820:FF:000051">
    <property type="entry name" value="(S)-hydroxynitrile lyase"/>
    <property type="match status" value="1"/>
</dbReference>
<dbReference type="GO" id="GO:0009694">
    <property type="term" value="P:jasmonic acid metabolic process"/>
    <property type="evidence" value="ECO:0007669"/>
    <property type="project" value="TreeGrafter"/>
</dbReference>
<dbReference type="OrthoDB" id="408373at2759"/>
<dbReference type="PANTHER" id="PTHR10992">
    <property type="entry name" value="METHYLESTERASE FAMILY MEMBER"/>
    <property type="match status" value="1"/>
</dbReference>
<dbReference type="GO" id="GO:0080030">
    <property type="term" value="F:methyl indole-3-acetate esterase activity"/>
    <property type="evidence" value="ECO:0007669"/>
    <property type="project" value="TreeGrafter"/>
</dbReference>
<dbReference type="EMBL" id="CAJGYO010000005">
    <property type="protein sequence ID" value="CAD6228322.1"/>
    <property type="molecule type" value="Genomic_DNA"/>
</dbReference>
<evidence type="ECO:0000259" key="1">
    <source>
        <dbReference type="Pfam" id="PF12697"/>
    </source>
</evidence>
<gene>
    <name evidence="2" type="ORF">NCGR_LOCUS19122</name>
</gene>
<dbReference type="AlphaFoldDB" id="A0A811NN28"/>
<dbReference type="Gene3D" id="3.40.50.1820">
    <property type="entry name" value="alpha/beta hydrolase"/>
    <property type="match status" value="1"/>
</dbReference>
<keyword evidence="3" id="KW-1185">Reference proteome</keyword>
<organism evidence="2 3">
    <name type="scientific">Miscanthus lutarioriparius</name>
    <dbReference type="NCBI Taxonomy" id="422564"/>
    <lineage>
        <taxon>Eukaryota</taxon>
        <taxon>Viridiplantae</taxon>
        <taxon>Streptophyta</taxon>
        <taxon>Embryophyta</taxon>
        <taxon>Tracheophyta</taxon>
        <taxon>Spermatophyta</taxon>
        <taxon>Magnoliopsida</taxon>
        <taxon>Liliopsida</taxon>
        <taxon>Poales</taxon>
        <taxon>Poaceae</taxon>
        <taxon>PACMAD clade</taxon>
        <taxon>Panicoideae</taxon>
        <taxon>Andropogonodae</taxon>
        <taxon>Andropogoneae</taxon>
        <taxon>Saccharinae</taxon>
        <taxon>Miscanthus</taxon>
    </lineage>
</organism>
<dbReference type="GO" id="GO:0080032">
    <property type="term" value="F:methyl jasmonate esterase activity"/>
    <property type="evidence" value="ECO:0007669"/>
    <property type="project" value="TreeGrafter"/>
</dbReference>
<comment type="caution">
    <text evidence="2">The sequence shown here is derived from an EMBL/GenBank/DDBJ whole genome shotgun (WGS) entry which is preliminary data.</text>
</comment>
<dbReference type="GO" id="GO:0080031">
    <property type="term" value="F:methyl salicylate esterase activity"/>
    <property type="evidence" value="ECO:0007669"/>
    <property type="project" value="TreeGrafter"/>
</dbReference>